<dbReference type="Proteomes" id="UP000250831">
    <property type="component" value="Unassembled WGS sequence"/>
</dbReference>
<comment type="caution">
    <text evidence="2">The sequence shown here is derived from an EMBL/GenBank/DDBJ whole genome shotgun (WGS) entry which is preliminary data.</text>
</comment>
<accession>A0A363P054</accession>
<dbReference type="AlphaFoldDB" id="A0A363P054"/>
<proteinExistence type="predicted"/>
<feature type="signal peptide" evidence="1">
    <location>
        <begin position="1"/>
        <end position="21"/>
    </location>
</feature>
<gene>
    <name evidence="2" type="ORF">DCO56_05715</name>
</gene>
<reference evidence="2 3" key="1">
    <citation type="submission" date="2018-04" db="EMBL/GenBank/DDBJ databases">
        <title>Sphingobacterium sp. M46 Genome.</title>
        <authorList>
            <person name="Cheng J."/>
            <person name="Li Y."/>
        </authorList>
    </citation>
    <scope>NUCLEOTIDE SEQUENCE [LARGE SCALE GENOMIC DNA]</scope>
    <source>
        <strain evidence="2 3">M46</strain>
    </source>
</reference>
<evidence type="ECO:0000313" key="2">
    <source>
        <dbReference type="EMBL" id="PUV26439.1"/>
    </source>
</evidence>
<dbReference type="EMBL" id="QCXX01000001">
    <property type="protein sequence ID" value="PUV26439.1"/>
    <property type="molecule type" value="Genomic_DNA"/>
</dbReference>
<dbReference type="OrthoDB" id="962879at2"/>
<evidence type="ECO:0000256" key="1">
    <source>
        <dbReference type="SAM" id="SignalP"/>
    </source>
</evidence>
<dbReference type="RefSeq" id="WP_108632731.1">
    <property type="nucleotide sequence ID" value="NZ_DAMCKI010000013.1"/>
</dbReference>
<evidence type="ECO:0008006" key="4">
    <source>
        <dbReference type="Google" id="ProtNLM"/>
    </source>
</evidence>
<sequence>MKKILSSLAIMFMTMISIAQSANDNFVGKWKTEEGFIISISNKNGKFVGTDPKGRPTLYNVRFEKNEWKGTVENHDTGQKGNCEMYLMGKKLKIVAHKGIFSKTFYWVKQ</sequence>
<evidence type="ECO:0000313" key="3">
    <source>
        <dbReference type="Proteomes" id="UP000250831"/>
    </source>
</evidence>
<keyword evidence="1" id="KW-0732">Signal</keyword>
<organism evidence="2 3">
    <name type="scientific">Sphingobacterium athyrii</name>
    <dbReference type="NCBI Taxonomy" id="2152717"/>
    <lineage>
        <taxon>Bacteria</taxon>
        <taxon>Pseudomonadati</taxon>
        <taxon>Bacteroidota</taxon>
        <taxon>Sphingobacteriia</taxon>
        <taxon>Sphingobacteriales</taxon>
        <taxon>Sphingobacteriaceae</taxon>
        <taxon>Sphingobacterium</taxon>
    </lineage>
</organism>
<keyword evidence="3" id="KW-1185">Reference proteome</keyword>
<name>A0A363P054_9SPHI</name>
<feature type="chain" id="PRO_5016957838" description="DUF2147 domain-containing protein" evidence="1">
    <location>
        <begin position="22"/>
        <end position="110"/>
    </location>
</feature>
<protein>
    <recommendedName>
        <fullName evidence="4">DUF2147 domain-containing protein</fullName>
    </recommendedName>
</protein>